<sequence length="426" mass="48193">METKWIVGICLSAFVLADNIGTLHYYASCMYGSILLAVMVFVASMFILWKQVEKSRQFTTGILSDISTVSYFKTILIISHLPHICLRLTSFVIYFADDFEPAEKRVLMETLAVEYGAGLDTLRRTIQRNRVKSIPSLVMGNIDTSKYRCVTDGEHLLLKDDDNMILVAIYGRVKQIPKEVQGTGSSQLYTVIVEANGGYWLPIFFVFIRDAKRTTHENVFGFLGKLIKPLRGQAPLIPHDVKLITDFEIQAIDAIKSTLGVEVLGYEMKCHFHYAQCINCRANALHFGKVLKESATVGIFFRRLQMLPFMPPHLVGLSSVLEPPRIPNDFTSRLEHLTLTGTPSLDEMLKFCAAKLTMAKTLATSFGNGSLKDRYIRPDDKARQRNISDIMANFQQHIVQLDTTDRFSTRRELKQYLDDLATNLAS</sequence>
<evidence type="ECO:0000313" key="3">
    <source>
        <dbReference type="WBParaSite" id="Hba_05397"/>
    </source>
</evidence>
<feature type="transmembrane region" description="Helical" evidence="1">
    <location>
        <begin position="27"/>
        <end position="49"/>
    </location>
</feature>
<organism evidence="2 3">
    <name type="scientific">Heterorhabditis bacteriophora</name>
    <name type="common">Entomopathogenic nematode worm</name>
    <dbReference type="NCBI Taxonomy" id="37862"/>
    <lineage>
        <taxon>Eukaryota</taxon>
        <taxon>Metazoa</taxon>
        <taxon>Ecdysozoa</taxon>
        <taxon>Nematoda</taxon>
        <taxon>Chromadorea</taxon>
        <taxon>Rhabditida</taxon>
        <taxon>Rhabditina</taxon>
        <taxon>Rhabditomorpha</taxon>
        <taxon>Strongyloidea</taxon>
        <taxon>Heterorhabditidae</taxon>
        <taxon>Heterorhabditis</taxon>
    </lineage>
</organism>
<evidence type="ECO:0000256" key="1">
    <source>
        <dbReference type="SAM" id="Phobius"/>
    </source>
</evidence>
<keyword evidence="1" id="KW-0472">Membrane</keyword>
<proteinExistence type="predicted"/>
<keyword evidence="1" id="KW-0812">Transmembrane</keyword>
<evidence type="ECO:0000313" key="2">
    <source>
        <dbReference type="Proteomes" id="UP000095283"/>
    </source>
</evidence>
<accession>A0A1I7WKA7</accession>
<protein>
    <submittedName>
        <fullName evidence="3">MULE domain-containing protein</fullName>
    </submittedName>
</protein>
<keyword evidence="1" id="KW-1133">Transmembrane helix</keyword>
<dbReference type="AlphaFoldDB" id="A0A1I7WKA7"/>
<keyword evidence="2" id="KW-1185">Reference proteome</keyword>
<dbReference type="Proteomes" id="UP000095283">
    <property type="component" value="Unplaced"/>
</dbReference>
<name>A0A1I7WKA7_HETBA</name>
<dbReference type="WBParaSite" id="Hba_05397">
    <property type="protein sequence ID" value="Hba_05397"/>
    <property type="gene ID" value="Hba_05397"/>
</dbReference>
<reference evidence="3" key="1">
    <citation type="submission" date="2016-11" db="UniProtKB">
        <authorList>
            <consortium name="WormBaseParasite"/>
        </authorList>
    </citation>
    <scope>IDENTIFICATION</scope>
</reference>